<gene>
    <name evidence="2" type="ORF">H340_11550</name>
</gene>
<protein>
    <submittedName>
        <fullName evidence="2">NADPH:quinone reductase</fullName>
    </submittedName>
</protein>
<feature type="region of interest" description="Disordered" evidence="1">
    <location>
        <begin position="1"/>
        <end position="22"/>
    </location>
</feature>
<dbReference type="Proteomes" id="UP000011740">
    <property type="component" value="Unassembled WGS sequence"/>
</dbReference>
<reference evidence="2 3" key="1">
    <citation type="journal article" date="2013" name="Genome Announc.">
        <title>Whole-Genome Shotgun Assembly and Analysis of the Genome of Streptomyces mobaraensis DSM 40847, a Strain for Industrial Production of Microbial Transglutaminase.</title>
        <authorList>
            <person name="Yang H."/>
            <person name="He T."/>
            <person name="Wu W."/>
            <person name="Zhu W."/>
            <person name="Lu B."/>
            <person name="Sun W."/>
        </authorList>
    </citation>
    <scope>NUCLEOTIDE SEQUENCE [LARGE SCALE GENOMIC DNA]</scope>
    <source>
        <strain evidence="2 3">DSM 40847</strain>
    </source>
</reference>
<dbReference type="Gene3D" id="3.90.180.10">
    <property type="entry name" value="Medium-chain alcohol dehydrogenases, catalytic domain"/>
    <property type="match status" value="2"/>
</dbReference>
<organism evidence="2 3">
    <name type="scientific">Streptomyces mobaraensis (strain ATCC 29032 / DSM 40847 / JCM 4168 / NBRC 13819 / NCIMB 11159 / IPCR 16-22)</name>
    <dbReference type="NCBI Taxonomy" id="1223523"/>
    <lineage>
        <taxon>Bacteria</taxon>
        <taxon>Bacillati</taxon>
        <taxon>Actinomycetota</taxon>
        <taxon>Actinomycetes</taxon>
        <taxon>Kitasatosporales</taxon>
        <taxon>Streptomycetaceae</taxon>
        <taxon>Streptomyces</taxon>
    </lineage>
</organism>
<dbReference type="EMBL" id="AORZ01000027">
    <property type="protein sequence ID" value="EMF00450.1"/>
    <property type="molecule type" value="Genomic_DNA"/>
</dbReference>
<accession>M3BLJ6</accession>
<dbReference type="PATRIC" id="fig|1223523.3.peg.2357"/>
<sequence>MPLTPPAPTPAPTTMRAVSVDGPGGPDVLKIVEAPRPRPGRGEVLVRRVVLDRVFPLAEAAAAHRLGETGRTTGKIVLSVAS</sequence>
<dbReference type="AlphaFoldDB" id="M3BLJ6"/>
<evidence type="ECO:0000313" key="3">
    <source>
        <dbReference type="Proteomes" id="UP000011740"/>
    </source>
</evidence>
<dbReference type="Pfam" id="PF13602">
    <property type="entry name" value="ADH_zinc_N_2"/>
    <property type="match status" value="1"/>
</dbReference>
<proteinExistence type="predicted"/>
<dbReference type="SUPFAM" id="SSF50129">
    <property type="entry name" value="GroES-like"/>
    <property type="match status" value="1"/>
</dbReference>
<feature type="compositionally biased region" description="Pro residues" evidence="1">
    <location>
        <begin position="1"/>
        <end position="11"/>
    </location>
</feature>
<name>M3BLJ6_STRM1</name>
<dbReference type="InterPro" id="IPR011032">
    <property type="entry name" value="GroES-like_sf"/>
</dbReference>
<evidence type="ECO:0000313" key="2">
    <source>
        <dbReference type="EMBL" id="EMF00450.1"/>
    </source>
</evidence>
<evidence type="ECO:0000256" key="1">
    <source>
        <dbReference type="SAM" id="MobiDB-lite"/>
    </source>
</evidence>
<comment type="caution">
    <text evidence="2">The sequence shown here is derived from an EMBL/GenBank/DDBJ whole genome shotgun (WGS) entry which is preliminary data.</text>
</comment>